<dbReference type="Pfam" id="PF00230">
    <property type="entry name" value="MIP"/>
    <property type="match status" value="1"/>
</dbReference>
<keyword evidence="5 9" id="KW-1133">Transmembrane helix</keyword>
<reference evidence="10" key="1">
    <citation type="submission" date="2020-12" db="EMBL/GenBank/DDBJ databases">
        <title>Metabolic potential, ecology and presence of endohyphal bacteria is reflected in genomic diversity of Mucoromycotina.</title>
        <authorList>
            <person name="Muszewska A."/>
            <person name="Okrasinska A."/>
            <person name="Steczkiewicz K."/>
            <person name="Drgas O."/>
            <person name="Orlowska M."/>
            <person name="Perlinska-Lenart U."/>
            <person name="Aleksandrzak-Piekarczyk T."/>
            <person name="Szatraj K."/>
            <person name="Zielenkiewicz U."/>
            <person name="Pilsyk S."/>
            <person name="Malc E."/>
            <person name="Mieczkowski P."/>
            <person name="Kruszewska J.S."/>
            <person name="Biernat P."/>
            <person name="Pawlowska J."/>
        </authorList>
    </citation>
    <scope>NUCLEOTIDE SEQUENCE</scope>
    <source>
        <strain evidence="10">WA0000067209</strain>
    </source>
</reference>
<feature type="transmembrane region" description="Helical" evidence="9">
    <location>
        <begin position="197"/>
        <end position="216"/>
    </location>
</feature>
<dbReference type="Gene3D" id="1.20.1080.10">
    <property type="entry name" value="Glycerol uptake facilitator protein"/>
    <property type="match status" value="1"/>
</dbReference>
<comment type="similarity">
    <text evidence="2 7">Belongs to the MIP/aquaporin (TC 1.A.8) family.</text>
</comment>
<dbReference type="EMBL" id="JAEPQZ010000002">
    <property type="protein sequence ID" value="KAG2185060.1"/>
    <property type="molecule type" value="Genomic_DNA"/>
</dbReference>
<keyword evidence="11" id="KW-1185">Reference proteome</keyword>
<evidence type="ECO:0000256" key="3">
    <source>
        <dbReference type="ARBA" id="ARBA00022448"/>
    </source>
</evidence>
<name>A0A8H7UJ53_MORIS</name>
<comment type="caution">
    <text evidence="10">The sequence shown here is derived from an EMBL/GenBank/DDBJ whole genome shotgun (WGS) entry which is preliminary data.</text>
</comment>
<evidence type="ECO:0000256" key="2">
    <source>
        <dbReference type="ARBA" id="ARBA00006175"/>
    </source>
</evidence>
<dbReference type="InterPro" id="IPR023271">
    <property type="entry name" value="Aquaporin-like"/>
</dbReference>
<dbReference type="AlphaFoldDB" id="A0A8H7UJ53"/>
<protein>
    <recommendedName>
        <fullName evidence="12">Aquaporin</fullName>
    </recommendedName>
</protein>
<feature type="transmembrane region" description="Helical" evidence="9">
    <location>
        <begin position="86"/>
        <end position="119"/>
    </location>
</feature>
<evidence type="ECO:0000256" key="9">
    <source>
        <dbReference type="SAM" id="Phobius"/>
    </source>
</evidence>
<evidence type="ECO:0008006" key="12">
    <source>
        <dbReference type="Google" id="ProtNLM"/>
    </source>
</evidence>
<organism evidence="10 11">
    <name type="scientific">Mortierella isabellina</name>
    <name type="common">Filamentous fungus</name>
    <name type="synonym">Umbelopsis isabellina</name>
    <dbReference type="NCBI Taxonomy" id="91625"/>
    <lineage>
        <taxon>Eukaryota</taxon>
        <taxon>Fungi</taxon>
        <taxon>Fungi incertae sedis</taxon>
        <taxon>Mucoromycota</taxon>
        <taxon>Mucoromycotina</taxon>
        <taxon>Umbelopsidomycetes</taxon>
        <taxon>Umbelopsidales</taxon>
        <taxon>Umbelopsidaceae</taxon>
        <taxon>Umbelopsis</taxon>
    </lineage>
</organism>
<feature type="transmembrane region" description="Helical" evidence="9">
    <location>
        <begin position="40"/>
        <end position="66"/>
    </location>
</feature>
<feature type="region of interest" description="Disordered" evidence="8">
    <location>
        <begin position="282"/>
        <end position="321"/>
    </location>
</feature>
<proteinExistence type="inferred from homology"/>
<dbReference type="PRINTS" id="PR00783">
    <property type="entry name" value="MINTRINSICP"/>
</dbReference>
<dbReference type="Proteomes" id="UP000654370">
    <property type="component" value="Unassembled WGS sequence"/>
</dbReference>
<sequence>MPRFGAAGQVVPTGIVPIGIISKANPTALTNPNFPLRGDVIAFLGELVGMTIFIFLALAGVQITLISPAGSGNLVPTLMGPSYDQIQSIAFCFGTAITVALFFCAPISGGCLNPAVVVALLMTGNLPFFRAFLLLIAELVGAILGSYFANWVTSGVLLGVNAVAPGYNNAQATFAEALLTCCLCLTVLFIIIEKNTLVTFAPFVVGTVVFMCHLIGTHIDGTSINPARSFGAAVVTGKWTSQHWVFWVGPITGALFSVIIYVMFKSLRYEVQSDFERDQLTSTVEGGMKDEKDKPDNSNVNMAPPPPAPGVNNEMNDVVVQ</sequence>
<accession>A0A8H7UJ53</accession>
<evidence type="ECO:0000256" key="6">
    <source>
        <dbReference type="ARBA" id="ARBA00023136"/>
    </source>
</evidence>
<dbReference type="PANTHER" id="PTHR19139:SF199">
    <property type="entry name" value="MIP17260P"/>
    <property type="match status" value="1"/>
</dbReference>
<evidence type="ECO:0000313" key="11">
    <source>
        <dbReference type="Proteomes" id="UP000654370"/>
    </source>
</evidence>
<dbReference type="SUPFAM" id="SSF81338">
    <property type="entry name" value="Aquaporin-like"/>
    <property type="match status" value="1"/>
</dbReference>
<evidence type="ECO:0000256" key="1">
    <source>
        <dbReference type="ARBA" id="ARBA00004141"/>
    </source>
</evidence>
<evidence type="ECO:0000313" key="10">
    <source>
        <dbReference type="EMBL" id="KAG2185060.1"/>
    </source>
</evidence>
<comment type="subcellular location">
    <subcellularLocation>
        <location evidence="1">Membrane</location>
        <topology evidence="1">Multi-pass membrane protein</topology>
    </subcellularLocation>
</comment>
<keyword evidence="4 7" id="KW-0812">Transmembrane</keyword>
<keyword evidence="6 9" id="KW-0472">Membrane</keyword>
<evidence type="ECO:0000256" key="4">
    <source>
        <dbReference type="ARBA" id="ARBA00022692"/>
    </source>
</evidence>
<dbReference type="OrthoDB" id="3222at2759"/>
<evidence type="ECO:0000256" key="5">
    <source>
        <dbReference type="ARBA" id="ARBA00022989"/>
    </source>
</evidence>
<evidence type="ECO:0000256" key="7">
    <source>
        <dbReference type="RuleBase" id="RU000477"/>
    </source>
</evidence>
<keyword evidence="3 7" id="KW-0813">Transport</keyword>
<dbReference type="InterPro" id="IPR000425">
    <property type="entry name" value="MIP"/>
</dbReference>
<gene>
    <name evidence="10" type="ORF">INT43_000973</name>
</gene>
<feature type="compositionally biased region" description="Basic and acidic residues" evidence="8">
    <location>
        <begin position="287"/>
        <end position="296"/>
    </location>
</feature>
<dbReference type="GO" id="GO:0015250">
    <property type="term" value="F:water channel activity"/>
    <property type="evidence" value="ECO:0007669"/>
    <property type="project" value="TreeGrafter"/>
</dbReference>
<dbReference type="InterPro" id="IPR034294">
    <property type="entry name" value="Aquaporin_transptr"/>
</dbReference>
<feature type="transmembrane region" description="Helical" evidence="9">
    <location>
        <begin position="172"/>
        <end position="192"/>
    </location>
</feature>
<feature type="transmembrane region" description="Helical" evidence="9">
    <location>
        <begin position="131"/>
        <end position="152"/>
    </location>
</feature>
<dbReference type="GO" id="GO:0005886">
    <property type="term" value="C:plasma membrane"/>
    <property type="evidence" value="ECO:0007669"/>
    <property type="project" value="TreeGrafter"/>
</dbReference>
<evidence type="ECO:0000256" key="8">
    <source>
        <dbReference type="SAM" id="MobiDB-lite"/>
    </source>
</evidence>
<feature type="transmembrane region" description="Helical" evidence="9">
    <location>
        <begin position="244"/>
        <end position="264"/>
    </location>
</feature>
<dbReference type="PANTHER" id="PTHR19139">
    <property type="entry name" value="AQUAPORIN TRANSPORTER"/>
    <property type="match status" value="1"/>
</dbReference>